<evidence type="ECO:0000313" key="2">
    <source>
        <dbReference type="EMBL" id="TWT76428.1"/>
    </source>
</evidence>
<protein>
    <submittedName>
        <fullName evidence="2">Uncharacterized protein</fullName>
    </submittedName>
</protein>
<reference evidence="2 3" key="1">
    <citation type="submission" date="2019-02" db="EMBL/GenBank/DDBJ databases">
        <title>Deep-cultivation of Planctomycetes and their phenomic and genomic characterization uncovers novel biology.</title>
        <authorList>
            <person name="Wiegand S."/>
            <person name="Jogler M."/>
            <person name="Boedeker C."/>
            <person name="Pinto D."/>
            <person name="Vollmers J."/>
            <person name="Rivas-Marin E."/>
            <person name="Kohn T."/>
            <person name="Peeters S.H."/>
            <person name="Heuer A."/>
            <person name="Rast P."/>
            <person name="Oberbeckmann S."/>
            <person name="Bunk B."/>
            <person name="Jeske O."/>
            <person name="Meyerdierks A."/>
            <person name="Storesund J.E."/>
            <person name="Kallscheuer N."/>
            <person name="Luecker S."/>
            <person name="Lage O.M."/>
            <person name="Pohl T."/>
            <person name="Merkel B.J."/>
            <person name="Hornburger P."/>
            <person name="Mueller R.-W."/>
            <person name="Bruemmer F."/>
            <person name="Labrenz M."/>
            <person name="Spormann A.M."/>
            <person name="Op Den Camp H."/>
            <person name="Overmann J."/>
            <person name="Amann R."/>
            <person name="Jetten M.S.M."/>
            <person name="Mascher T."/>
            <person name="Medema M.H."/>
            <person name="Devos D.P."/>
            <person name="Kaster A.-K."/>
            <person name="Ovreas L."/>
            <person name="Rohde M."/>
            <person name="Galperin M.Y."/>
            <person name="Jogler C."/>
        </authorList>
    </citation>
    <scope>NUCLEOTIDE SEQUENCE [LARGE SCALE GENOMIC DNA]</scope>
    <source>
        <strain evidence="2 3">CA13</strain>
    </source>
</reference>
<dbReference type="AlphaFoldDB" id="A0A5C5YNT7"/>
<keyword evidence="3" id="KW-1185">Reference proteome</keyword>
<organism evidence="2 3">
    <name type="scientific">Novipirellula herctigrandis</name>
    <dbReference type="NCBI Taxonomy" id="2527986"/>
    <lineage>
        <taxon>Bacteria</taxon>
        <taxon>Pseudomonadati</taxon>
        <taxon>Planctomycetota</taxon>
        <taxon>Planctomycetia</taxon>
        <taxon>Pirellulales</taxon>
        <taxon>Pirellulaceae</taxon>
        <taxon>Novipirellula</taxon>
    </lineage>
</organism>
<dbReference type="Proteomes" id="UP000315010">
    <property type="component" value="Unassembled WGS sequence"/>
</dbReference>
<dbReference type="RefSeq" id="WP_419195239.1">
    <property type="nucleotide sequence ID" value="NZ_SJPJ01000002.1"/>
</dbReference>
<proteinExistence type="predicted"/>
<keyword evidence="1" id="KW-0732">Signal</keyword>
<gene>
    <name evidence="2" type="ORF">CA13_69220</name>
</gene>
<feature type="signal peptide" evidence="1">
    <location>
        <begin position="1"/>
        <end position="33"/>
    </location>
</feature>
<evidence type="ECO:0000256" key="1">
    <source>
        <dbReference type="SAM" id="SignalP"/>
    </source>
</evidence>
<accession>A0A5C5YNT7</accession>
<sequence length="433" mass="48134" precursor="true">MTTIPIFHFWANRASALLFALIFCLLSPAHTHAQDPPTDLKSDVLEWLDQLDASTASRRQSAERALIKAGPEALEFLPESRVGMSPEASERLIRVRETLEAARAKTQSKAIAIRLDRVNTLGAALEAISRDSEIEFEYEGDISQPIESVQTPLSFWHAVDYVLDQADLDINFYGGDRETLLLTRREADRPSRVDSAAYTGVYRIEPTSITSRRVLNHPKLSALNISMEISWEPRLTPIGMSIPIGELRGKLDDGAMLKPQSSGETIDIATNSDIAFSEFFLPMQLPAGQPEKIETLSGMIKALLPGKRQKFELALSEPAASKKIDSMEVKIEAIRQNGPLHEIRVGVRLEDAGRSLESHRQWIFENKAFVRQADGSRAEHLGYEVYRQTSDGVGIGYLFDLGDDVGQSTFIYESPTAVVENEVSFVVQDIPLP</sequence>
<dbReference type="EMBL" id="SJPJ01000002">
    <property type="protein sequence ID" value="TWT76428.1"/>
    <property type="molecule type" value="Genomic_DNA"/>
</dbReference>
<name>A0A5C5YNT7_9BACT</name>
<comment type="caution">
    <text evidence="2">The sequence shown here is derived from an EMBL/GenBank/DDBJ whole genome shotgun (WGS) entry which is preliminary data.</text>
</comment>
<feature type="chain" id="PRO_5022892518" evidence="1">
    <location>
        <begin position="34"/>
        <end position="433"/>
    </location>
</feature>
<evidence type="ECO:0000313" key="3">
    <source>
        <dbReference type="Proteomes" id="UP000315010"/>
    </source>
</evidence>